<dbReference type="InterPro" id="IPR002347">
    <property type="entry name" value="SDR_fam"/>
</dbReference>
<sequence>MELGLKGKVAMVAASSKGLGFGIAKALAEEGAKLSIGSRTKDDIEAAAEQLRKENNTEVLSSVMDSSNPESILEWTDATIREFGGVDKLVVNAGGPPAGKFEDFSDEDWQAAFELNLFSAVRMIRATLPSMRKRGGGSVLTVTSMAVKEPIDVLILSNVMRSGVTSLIKSLSVQLAADKIRLNNLMPGRIKTDRIKHLDSLNAKKQGISIEQIEKTNQAIIPLGRYGTIEEFGRCGAFLLSDAASYITGSSLAADGGLMKTVW</sequence>
<protein>
    <recommendedName>
        <fullName evidence="4">3-oxoacyl-ACP reductase</fullName>
    </recommendedName>
</protein>
<reference evidence="3" key="1">
    <citation type="submission" date="2018-05" db="EMBL/GenBank/DDBJ databases">
        <authorList>
            <person name="Lanie J.A."/>
            <person name="Ng W.-L."/>
            <person name="Kazmierczak K.M."/>
            <person name="Andrzejewski T.M."/>
            <person name="Davidsen T.M."/>
            <person name="Wayne K.J."/>
            <person name="Tettelin H."/>
            <person name="Glass J.I."/>
            <person name="Rusch D."/>
            <person name="Podicherti R."/>
            <person name="Tsui H.-C.T."/>
            <person name="Winkler M.E."/>
        </authorList>
    </citation>
    <scope>NUCLEOTIDE SEQUENCE</scope>
</reference>
<evidence type="ECO:0000313" key="3">
    <source>
        <dbReference type="EMBL" id="SVA53175.1"/>
    </source>
</evidence>
<dbReference type="InterPro" id="IPR036291">
    <property type="entry name" value="NAD(P)-bd_dom_sf"/>
</dbReference>
<gene>
    <name evidence="3" type="ORF">METZ01_LOCUS106029</name>
</gene>
<dbReference type="GO" id="GO:0016491">
    <property type="term" value="F:oxidoreductase activity"/>
    <property type="evidence" value="ECO:0007669"/>
    <property type="project" value="UniProtKB-KW"/>
</dbReference>
<evidence type="ECO:0000256" key="1">
    <source>
        <dbReference type="ARBA" id="ARBA00006484"/>
    </source>
</evidence>
<dbReference type="SUPFAM" id="SSF51735">
    <property type="entry name" value="NAD(P)-binding Rossmann-fold domains"/>
    <property type="match status" value="1"/>
</dbReference>
<name>A0A381WKZ7_9ZZZZ</name>
<dbReference type="Pfam" id="PF13561">
    <property type="entry name" value="adh_short_C2"/>
    <property type="match status" value="1"/>
</dbReference>
<proteinExistence type="inferred from homology"/>
<dbReference type="PANTHER" id="PTHR43943:SF17">
    <property type="entry name" value="3-PHENYLPROPIONATE-DIHYDRODIOL_CINNAMIC ACID-DIHYDRODIOL DEHYDROGENASE"/>
    <property type="match status" value="1"/>
</dbReference>
<dbReference type="CDD" id="cd05344">
    <property type="entry name" value="BKR_like_SDR_like"/>
    <property type="match status" value="1"/>
</dbReference>
<dbReference type="Gene3D" id="3.40.50.720">
    <property type="entry name" value="NAD(P)-binding Rossmann-like Domain"/>
    <property type="match status" value="1"/>
</dbReference>
<keyword evidence="2" id="KW-0560">Oxidoreductase</keyword>
<dbReference type="FunFam" id="3.40.50.720:FF:000084">
    <property type="entry name" value="Short-chain dehydrogenase reductase"/>
    <property type="match status" value="1"/>
</dbReference>
<accession>A0A381WKZ7</accession>
<organism evidence="3">
    <name type="scientific">marine metagenome</name>
    <dbReference type="NCBI Taxonomy" id="408172"/>
    <lineage>
        <taxon>unclassified sequences</taxon>
        <taxon>metagenomes</taxon>
        <taxon>ecological metagenomes</taxon>
    </lineage>
</organism>
<dbReference type="PANTHER" id="PTHR43943">
    <property type="entry name" value="DEHYDROGENASE/REDUCTASE (SDR FAMILY) MEMBER 4"/>
    <property type="match status" value="1"/>
</dbReference>
<comment type="similarity">
    <text evidence="1">Belongs to the short-chain dehydrogenases/reductases (SDR) family.</text>
</comment>
<evidence type="ECO:0000256" key="2">
    <source>
        <dbReference type="ARBA" id="ARBA00023002"/>
    </source>
</evidence>
<dbReference type="PRINTS" id="PR00081">
    <property type="entry name" value="GDHRDH"/>
</dbReference>
<dbReference type="EMBL" id="UINC01012137">
    <property type="protein sequence ID" value="SVA53175.1"/>
    <property type="molecule type" value="Genomic_DNA"/>
</dbReference>
<dbReference type="AlphaFoldDB" id="A0A381WKZ7"/>
<evidence type="ECO:0008006" key="4">
    <source>
        <dbReference type="Google" id="ProtNLM"/>
    </source>
</evidence>